<evidence type="ECO:0000256" key="1">
    <source>
        <dbReference type="ARBA" id="ARBA00010617"/>
    </source>
</evidence>
<name>A0ABS9X085_9GAMM</name>
<dbReference type="RefSeq" id="WP_242283261.1">
    <property type="nucleotide sequence ID" value="NZ_JAKKSL010000001.1"/>
</dbReference>
<organism evidence="2 3">
    <name type="scientific">Colwellia maritima</name>
    <dbReference type="NCBI Taxonomy" id="2912588"/>
    <lineage>
        <taxon>Bacteria</taxon>
        <taxon>Pseudomonadati</taxon>
        <taxon>Pseudomonadota</taxon>
        <taxon>Gammaproteobacteria</taxon>
        <taxon>Alteromonadales</taxon>
        <taxon>Colwelliaceae</taxon>
        <taxon>Colwellia</taxon>
    </lineage>
</organism>
<gene>
    <name evidence="2" type="ORF">L3081_02645</name>
</gene>
<dbReference type="PANTHER" id="PTHR46696:SF6">
    <property type="entry name" value="P450, PUTATIVE (EUROFUNG)-RELATED"/>
    <property type="match status" value="1"/>
</dbReference>
<evidence type="ECO:0000313" key="3">
    <source>
        <dbReference type="Proteomes" id="UP001139646"/>
    </source>
</evidence>
<dbReference type="InterPro" id="IPR036396">
    <property type="entry name" value="Cyt_P450_sf"/>
</dbReference>
<dbReference type="Gene3D" id="1.10.630.10">
    <property type="entry name" value="Cytochrome P450"/>
    <property type="match status" value="1"/>
</dbReference>
<evidence type="ECO:0008006" key="4">
    <source>
        <dbReference type="Google" id="ProtNLM"/>
    </source>
</evidence>
<comment type="similarity">
    <text evidence="1">Belongs to the cytochrome P450 family.</text>
</comment>
<proteinExistence type="inferred from homology"/>
<reference evidence="2" key="1">
    <citation type="submission" date="2022-01" db="EMBL/GenBank/DDBJ databases">
        <title>Colwellia maritima, isolated from seawater.</title>
        <authorList>
            <person name="Kristyanto S."/>
            <person name="Jung J."/>
            <person name="Jeon C.O."/>
        </authorList>
    </citation>
    <scope>NUCLEOTIDE SEQUENCE</scope>
    <source>
        <strain evidence="2">MSW7</strain>
    </source>
</reference>
<protein>
    <recommendedName>
        <fullName evidence="4">Cytochrome P450</fullName>
    </recommendedName>
</protein>
<evidence type="ECO:0000313" key="2">
    <source>
        <dbReference type="EMBL" id="MCI2282497.1"/>
    </source>
</evidence>
<keyword evidence="3" id="KW-1185">Reference proteome</keyword>
<dbReference type="SUPFAM" id="SSF48264">
    <property type="entry name" value="Cytochrome P450"/>
    <property type="match status" value="1"/>
</dbReference>
<dbReference type="PANTHER" id="PTHR46696">
    <property type="entry name" value="P450, PUTATIVE (EUROFUNG)-RELATED"/>
    <property type="match status" value="1"/>
</dbReference>
<dbReference type="Proteomes" id="UP001139646">
    <property type="component" value="Unassembled WGS sequence"/>
</dbReference>
<comment type="caution">
    <text evidence="2">The sequence shown here is derived from an EMBL/GenBank/DDBJ whole genome shotgun (WGS) entry which is preliminary data.</text>
</comment>
<accession>A0ABS9X085</accession>
<dbReference type="EMBL" id="JAKKSL010000001">
    <property type="protein sequence ID" value="MCI2282497.1"/>
    <property type="molecule type" value="Genomic_DNA"/>
</dbReference>
<sequence>MSDHMPDDLSIQGKDLRAFTDTLRVKHPVIKNILGEWVLLKHADVVTAALDHERFSSNVSQHLHVPNGLDGKEHQDYRKIIDRHLTPEALTPYIPVFEQTAAQLMKELPKNTTLDAVNDIGAVFAVRAQCKWLGWPAELEPKLLAWMAKNHAATRSGDRSKMANVAEQFDHIIRSVIAPRRTANSNNFNDVTTDFAKKLFTVDY</sequence>